<dbReference type="GO" id="GO:0007399">
    <property type="term" value="P:nervous system development"/>
    <property type="evidence" value="ECO:0007669"/>
    <property type="project" value="UniProtKB-ARBA"/>
</dbReference>
<gene>
    <name evidence="4" type="primary">NXPE3</name>
</gene>
<dbReference type="Pfam" id="PF24536">
    <property type="entry name" value="NXPE4_C"/>
    <property type="match status" value="1"/>
</dbReference>
<dbReference type="InterPro" id="IPR026845">
    <property type="entry name" value="NXPH/NXPE"/>
</dbReference>
<evidence type="ECO:0000313" key="5">
    <source>
        <dbReference type="Proteomes" id="UP000472276"/>
    </source>
</evidence>
<protein>
    <recommendedName>
        <fullName evidence="3">NXPE C-terminal domain-containing protein</fullName>
    </recommendedName>
</protein>
<name>A0A668ST90_OREAU</name>
<dbReference type="Pfam" id="PF06312">
    <property type="entry name" value="Neurexophilin"/>
    <property type="match status" value="1"/>
</dbReference>
<dbReference type="PANTHER" id="PTHR16165:SF9">
    <property type="entry name" value="NXPE FAMILY MEMBER 3"/>
    <property type="match status" value="1"/>
</dbReference>
<feature type="domain" description="NXPE C-terminal" evidence="3">
    <location>
        <begin position="343"/>
        <end position="559"/>
    </location>
</feature>
<keyword evidence="2" id="KW-1133">Transmembrane helix</keyword>
<dbReference type="InterPro" id="IPR014756">
    <property type="entry name" value="Ig_E-set"/>
</dbReference>
<organism evidence="4 5">
    <name type="scientific">Oreochromis aureus</name>
    <name type="common">Israeli tilapia</name>
    <name type="synonym">Chromis aureus</name>
    <dbReference type="NCBI Taxonomy" id="47969"/>
    <lineage>
        <taxon>Eukaryota</taxon>
        <taxon>Metazoa</taxon>
        <taxon>Chordata</taxon>
        <taxon>Craniata</taxon>
        <taxon>Vertebrata</taxon>
        <taxon>Euteleostomi</taxon>
        <taxon>Actinopterygii</taxon>
        <taxon>Neopterygii</taxon>
        <taxon>Teleostei</taxon>
        <taxon>Neoteleostei</taxon>
        <taxon>Acanthomorphata</taxon>
        <taxon>Ovalentaria</taxon>
        <taxon>Cichlomorphae</taxon>
        <taxon>Cichliformes</taxon>
        <taxon>Cichlidae</taxon>
        <taxon>African cichlids</taxon>
        <taxon>Pseudocrenilabrinae</taxon>
        <taxon>Oreochromini</taxon>
        <taxon>Oreochromis</taxon>
    </lineage>
</organism>
<evidence type="ECO:0000313" key="4">
    <source>
        <dbReference type="Ensembl" id="ENSOABP00000017392.2"/>
    </source>
</evidence>
<accession>A0A668ST90</accession>
<dbReference type="SUPFAM" id="SSF81296">
    <property type="entry name" value="E set domains"/>
    <property type="match status" value="1"/>
</dbReference>
<proteinExistence type="inferred from homology"/>
<comment type="similarity">
    <text evidence="1">Belongs to the NXPE family.</text>
</comment>
<keyword evidence="5" id="KW-1185">Reference proteome</keyword>
<dbReference type="Proteomes" id="UP000472276">
    <property type="component" value="Unassembled WGS sequence"/>
</dbReference>
<keyword evidence="2" id="KW-0472">Membrane</keyword>
<sequence length="564" mass="63792">MKLQVCKRQAFTRLPKCVWIFLFFILFILVLFIMNTLEFQNKMKTISTFSRPAAVTLSTDMHYDFCKLQPLSPKEAQEEHLLLESITWPEMPHLPFPLSLEKTSDPAQSTFTILPKTGGGQWRIGDKLEVLINMKDFQGRPKKFGGDVLLARLHSPTIGAGVAGKVVDHLNGSYTAVFFLLWKGSAQVQVTLVHPSEAVMELRRLNREHPDRIFFKSVFQSGSLTETTTCNICLRPTQKPLCNYTDLHTGEPWFCYKPDNLSCDARMNYFNGGYQQNITTMEKLFQSGVNLKVSIGASGPAGVTIFPKMKGQLEEKSGSEESGPSGYYYQDVWRGLGGTKIRQFNTSSAITQCLKGKVVHMYGDSTIRQWFEHLTATLPDLKEFDLNSEKQAGPFIALNYINNIMVKYRCHGPPLRSTTVPAIELHYIANEIDNMVGGSKTVVVLGIWAHFATFPLEFYIRRMLSIRRAVVRLLSRAPDTLVVIRTGNPKSLTCFLHSSTNSDWYTLQQLKVLKAIFKGLNVHLVNAWEMVIAHHLPQELHPQPPIIKNMINVLLSYICPEKDG</sequence>
<reference evidence="4" key="2">
    <citation type="submission" date="2025-09" db="UniProtKB">
        <authorList>
            <consortium name="Ensembl"/>
        </authorList>
    </citation>
    <scope>IDENTIFICATION</scope>
</reference>
<dbReference type="InterPro" id="IPR057106">
    <property type="entry name" value="NXPE4_C"/>
</dbReference>
<dbReference type="Ensembl" id="ENSOABT00000017926.2">
    <property type="protein sequence ID" value="ENSOABP00000017392.2"/>
    <property type="gene ID" value="ENSOABG00000036432.1"/>
</dbReference>
<dbReference type="AlphaFoldDB" id="A0A668ST90"/>
<evidence type="ECO:0000256" key="2">
    <source>
        <dbReference type="SAM" id="Phobius"/>
    </source>
</evidence>
<keyword evidence="2" id="KW-0812">Transmembrane</keyword>
<feature type="transmembrane region" description="Helical" evidence="2">
    <location>
        <begin position="17"/>
        <end position="37"/>
    </location>
</feature>
<reference evidence="4" key="1">
    <citation type="submission" date="2025-08" db="UniProtKB">
        <authorList>
            <consortium name="Ensembl"/>
        </authorList>
    </citation>
    <scope>IDENTIFICATION</scope>
</reference>
<evidence type="ECO:0000256" key="1">
    <source>
        <dbReference type="ARBA" id="ARBA00005431"/>
    </source>
</evidence>
<evidence type="ECO:0000259" key="3">
    <source>
        <dbReference type="Pfam" id="PF24536"/>
    </source>
</evidence>
<dbReference type="PANTHER" id="PTHR16165">
    <property type="entry name" value="NXPE FAMILY MEMBER"/>
    <property type="match status" value="1"/>
</dbReference>